<comment type="subcellular location">
    <subcellularLocation>
        <location evidence="1">Cell membrane</location>
        <topology evidence="1">Multi-pass membrane protein</topology>
    </subcellularLocation>
</comment>
<dbReference type="OrthoDB" id="5586491at2"/>
<evidence type="ECO:0000256" key="8">
    <source>
        <dbReference type="ARBA" id="ARBA00023136"/>
    </source>
</evidence>
<accession>A0A1T4UQT8</accession>
<evidence type="ECO:0000313" key="11">
    <source>
        <dbReference type="Proteomes" id="UP000191116"/>
    </source>
</evidence>
<dbReference type="UniPathway" id="UPA00148"/>
<dbReference type="RefSeq" id="WP_080176263.1">
    <property type="nucleotide sequence ID" value="NZ_AP024854.1"/>
</dbReference>
<evidence type="ECO:0000256" key="2">
    <source>
        <dbReference type="ARBA" id="ARBA00004953"/>
    </source>
</evidence>
<dbReference type="AlphaFoldDB" id="A0A1T4UQT8"/>
<dbReference type="Pfam" id="PF03186">
    <property type="entry name" value="CobD_Cbib"/>
    <property type="match status" value="1"/>
</dbReference>
<dbReference type="GO" id="GO:0048472">
    <property type="term" value="F:threonine-phosphate decarboxylase activity"/>
    <property type="evidence" value="ECO:0007669"/>
    <property type="project" value="InterPro"/>
</dbReference>
<feature type="transmembrane region" description="Helical" evidence="9">
    <location>
        <begin position="6"/>
        <end position="29"/>
    </location>
</feature>
<keyword evidence="8 9" id="KW-0472">Membrane</keyword>
<dbReference type="PANTHER" id="PTHR34308:SF1">
    <property type="entry name" value="COBALAMIN BIOSYNTHESIS PROTEIN CBIB"/>
    <property type="match status" value="1"/>
</dbReference>
<name>A0A1T4UQT8_9GAMM</name>
<evidence type="ECO:0000256" key="4">
    <source>
        <dbReference type="ARBA" id="ARBA00022475"/>
    </source>
</evidence>
<feature type="transmembrane region" description="Helical" evidence="9">
    <location>
        <begin position="302"/>
        <end position="319"/>
    </location>
</feature>
<feature type="transmembrane region" description="Helical" evidence="9">
    <location>
        <begin position="167"/>
        <end position="188"/>
    </location>
</feature>
<keyword evidence="7 9" id="KW-1133">Transmembrane helix</keyword>
<dbReference type="EMBL" id="FUWP01000029">
    <property type="protein sequence ID" value="SKA55005.1"/>
    <property type="molecule type" value="Genomic_DNA"/>
</dbReference>
<keyword evidence="5" id="KW-0169">Cobalamin biosynthesis</keyword>
<dbReference type="PANTHER" id="PTHR34308">
    <property type="entry name" value="COBALAMIN BIOSYNTHESIS PROTEIN CBIB"/>
    <property type="match status" value="1"/>
</dbReference>
<organism evidence="10 11">
    <name type="scientific">Photobacterium toruni</name>
    <dbReference type="NCBI Taxonomy" id="1935446"/>
    <lineage>
        <taxon>Bacteria</taxon>
        <taxon>Pseudomonadati</taxon>
        <taxon>Pseudomonadota</taxon>
        <taxon>Gammaproteobacteria</taxon>
        <taxon>Vibrionales</taxon>
        <taxon>Vibrionaceae</taxon>
        <taxon>Photobacterium</taxon>
    </lineage>
</organism>
<proteinExistence type="inferred from homology"/>
<feature type="transmembrane region" description="Helical" evidence="9">
    <location>
        <begin position="250"/>
        <end position="270"/>
    </location>
</feature>
<sequence>MTTSAFIASFITNSSLLALWGALLLHWLLPIPYPIHPLRIWHRLALLIATRVNHPHDNYAQRLLAGYLAWALMWFTVVVLLFATSQLVWYPTLFQLTLLWLALDWQHTSQLSHQFTHAYNRSDKDQCRQLLAPHLNRNTTVLSLLGLGKAGAETIILSYGRHVVGVLFWYALGGGIAAILYRLAIGLARAWSPTRAQYAIFGYPAIRIAAILDIVPLRLFALLLSLGRNGQVAIQGLRQQGENWHLPGPGWLLVVTGYKLALSLGGPAIYNNLKMQRPRLGGRITPAALHIAQIQQLITQRLYVWIAVESLLLYFWSGIL</sequence>
<dbReference type="GO" id="GO:0005886">
    <property type="term" value="C:plasma membrane"/>
    <property type="evidence" value="ECO:0007669"/>
    <property type="project" value="UniProtKB-SubCell"/>
</dbReference>
<feature type="transmembrane region" description="Helical" evidence="9">
    <location>
        <begin position="200"/>
        <end position="221"/>
    </location>
</feature>
<evidence type="ECO:0000256" key="9">
    <source>
        <dbReference type="SAM" id="Phobius"/>
    </source>
</evidence>
<comment type="similarity">
    <text evidence="3">Belongs to the CobD/CbiB family.</text>
</comment>
<keyword evidence="4" id="KW-1003">Cell membrane</keyword>
<dbReference type="InterPro" id="IPR004485">
    <property type="entry name" value="Cobalamin_biosynth_CobD/CbiB"/>
</dbReference>
<protein>
    <submittedName>
        <fullName evidence="10">Adenosylcobinamide-phosphate synthase</fullName>
    </submittedName>
</protein>
<evidence type="ECO:0000256" key="1">
    <source>
        <dbReference type="ARBA" id="ARBA00004651"/>
    </source>
</evidence>
<dbReference type="GO" id="GO:0009236">
    <property type="term" value="P:cobalamin biosynthetic process"/>
    <property type="evidence" value="ECO:0007669"/>
    <property type="project" value="UniProtKB-UniPathway"/>
</dbReference>
<evidence type="ECO:0000256" key="7">
    <source>
        <dbReference type="ARBA" id="ARBA00022989"/>
    </source>
</evidence>
<keyword evidence="6 9" id="KW-0812">Transmembrane</keyword>
<dbReference type="Proteomes" id="UP000191116">
    <property type="component" value="Unassembled WGS sequence"/>
</dbReference>
<evidence type="ECO:0000256" key="3">
    <source>
        <dbReference type="ARBA" id="ARBA00006263"/>
    </source>
</evidence>
<reference evidence="10 11" key="1">
    <citation type="submission" date="2017-02" db="EMBL/GenBank/DDBJ databases">
        <authorList>
            <person name="Peterson S.W."/>
        </authorList>
    </citation>
    <scope>NUCLEOTIDE SEQUENCE [LARGE SCALE GENOMIC DNA]</scope>
    <source>
        <strain evidence="10 11">CECT 9189</strain>
    </source>
</reference>
<comment type="pathway">
    <text evidence="2">Cofactor biosynthesis; adenosylcobalamin biosynthesis.</text>
</comment>
<feature type="transmembrane region" description="Helical" evidence="9">
    <location>
        <begin position="67"/>
        <end position="90"/>
    </location>
</feature>
<evidence type="ECO:0000313" key="10">
    <source>
        <dbReference type="EMBL" id="SKA55005.1"/>
    </source>
</evidence>
<evidence type="ECO:0000256" key="5">
    <source>
        <dbReference type="ARBA" id="ARBA00022573"/>
    </source>
</evidence>
<gene>
    <name evidence="10" type="ORF">CZ814_03564</name>
</gene>
<evidence type="ECO:0000256" key="6">
    <source>
        <dbReference type="ARBA" id="ARBA00022692"/>
    </source>
</evidence>
<dbReference type="NCBIfam" id="NF006476">
    <property type="entry name" value="PRK08878.1"/>
    <property type="match status" value="1"/>
</dbReference>